<reference evidence="2" key="1">
    <citation type="submission" date="2022-01" db="EMBL/GenBank/DDBJ databases">
        <title>Genome-Based Taxonomic Classification of the Phylum Actinobacteria.</title>
        <authorList>
            <person name="Gao Y."/>
        </authorList>
    </citation>
    <scope>NUCLEOTIDE SEQUENCE</scope>
    <source>
        <strain evidence="2">KLBMP 8922</strain>
    </source>
</reference>
<dbReference type="PIRSF" id="PIRSF017393">
    <property type="entry name" value="MTase_SAV2177"/>
    <property type="match status" value="1"/>
</dbReference>
<dbReference type="EMBL" id="JAKFHA010000025">
    <property type="protein sequence ID" value="MCF2531611.1"/>
    <property type="molecule type" value="Genomic_DNA"/>
</dbReference>
<dbReference type="AlphaFoldDB" id="A0AA41Q5D7"/>
<keyword evidence="2" id="KW-0489">Methyltransferase</keyword>
<proteinExistence type="predicted"/>
<keyword evidence="3" id="KW-1185">Reference proteome</keyword>
<feature type="region of interest" description="Disordered" evidence="1">
    <location>
        <begin position="224"/>
        <end position="248"/>
    </location>
</feature>
<evidence type="ECO:0000313" key="2">
    <source>
        <dbReference type="EMBL" id="MCF2531611.1"/>
    </source>
</evidence>
<dbReference type="Proteomes" id="UP001165378">
    <property type="component" value="Unassembled WGS sequence"/>
</dbReference>
<dbReference type="CDD" id="cd02440">
    <property type="entry name" value="AdoMet_MTases"/>
    <property type="match status" value="1"/>
</dbReference>
<dbReference type="InterPro" id="IPR029063">
    <property type="entry name" value="SAM-dependent_MTases_sf"/>
</dbReference>
<dbReference type="InterPro" id="IPR006764">
    <property type="entry name" value="SAM_dep_MeTrfase_SAV2177_type"/>
</dbReference>
<dbReference type="GO" id="GO:0032259">
    <property type="term" value="P:methylation"/>
    <property type="evidence" value="ECO:0007669"/>
    <property type="project" value="UniProtKB-KW"/>
</dbReference>
<protein>
    <submittedName>
        <fullName evidence="2">SAM-dependent methyltransferase</fullName>
    </submittedName>
</protein>
<gene>
    <name evidence="2" type="ORF">LZ495_30950</name>
</gene>
<sequence length="248" mass="26732">MYDAMLGGSENYASDRAVAQKIQGVLPISKESAWEHREVLARGVRYLVEQGIDQFIDLGSGLPTVQNTHQVAQAANPAARVVYVDNDPIVFAHGRELLAGDDNALVVTADLRDPGDVLGRSEVRELIDLARPLGVLMIGVVHHLGDAENPGAVVRQYVDAVVPGSFLFLTHFQAAPPVTDEMEKVFLQMLGSGRFRTNAEIAGFFDGLEIEEPGVVEIPLWRPEKPASESSGEGAPSRLIAAGMGRKV</sequence>
<dbReference type="Gene3D" id="3.40.50.150">
    <property type="entry name" value="Vaccinia Virus protein VP39"/>
    <property type="match status" value="1"/>
</dbReference>
<organism evidence="2 3">
    <name type="scientific">Yinghuangia soli</name>
    <dbReference type="NCBI Taxonomy" id="2908204"/>
    <lineage>
        <taxon>Bacteria</taxon>
        <taxon>Bacillati</taxon>
        <taxon>Actinomycetota</taxon>
        <taxon>Actinomycetes</taxon>
        <taxon>Kitasatosporales</taxon>
        <taxon>Streptomycetaceae</taxon>
        <taxon>Yinghuangia</taxon>
    </lineage>
</organism>
<name>A0AA41Q5D7_9ACTN</name>
<accession>A0AA41Q5D7</accession>
<evidence type="ECO:0000256" key="1">
    <source>
        <dbReference type="SAM" id="MobiDB-lite"/>
    </source>
</evidence>
<dbReference type="GO" id="GO:0008168">
    <property type="term" value="F:methyltransferase activity"/>
    <property type="evidence" value="ECO:0007669"/>
    <property type="project" value="UniProtKB-KW"/>
</dbReference>
<evidence type="ECO:0000313" key="3">
    <source>
        <dbReference type="Proteomes" id="UP001165378"/>
    </source>
</evidence>
<dbReference type="SUPFAM" id="SSF53335">
    <property type="entry name" value="S-adenosyl-L-methionine-dependent methyltransferases"/>
    <property type="match status" value="1"/>
</dbReference>
<comment type="caution">
    <text evidence="2">The sequence shown here is derived from an EMBL/GenBank/DDBJ whole genome shotgun (WGS) entry which is preliminary data.</text>
</comment>
<keyword evidence="2" id="KW-0808">Transferase</keyword>
<dbReference type="Pfam" id="PF04672">
    <property type="entry name" value="Methyltransf_19"/>
    <property type="match status" value="1"/>
</dbReference>